<gene>
    <name evidence="10" type="primary">fabH</name>
    <name evidence="14" type="ORF">AVDCRST_MAG88-4021</name>
</gene>
<evidence type="ECO:0000256" key="11">
    <source>
        <dbReference type="SAM" id="MobiDB-lite"/>
    </source>
</evidence>
<feature type="active site" evidence="10">
    <location>
        <position position="265"/>
    </location>
</feature>
<dbReference type="InterPro" id="IPR013747">
    <property type="entry name" value="ACP_syn_III_C"/>
</dbReference>
<dbReference type="AlphaFoldDB" id="A0A6J4VS41"/>
<dbReference type="GO" id="GO:0044550">
    <property type="term" value="P:secondary metabolite biosynthetic process"/>
    <property type="evidence" value="ECO:0007669"/>
    <property type="project" value="TreeGrafter"/>
</dbReference>
<comment type="similarity">
    <text evidence="1 10">Belongs to the thiolase-like superfamily. FabH family.</text>
</comment>
<keyword evidence="2 10" id="KW-0963">Cytoplasm</keyword>
<dbReference type="EMBL" id="CADCWM010000993">
    <property type="protein sequence ID" value="CAA9586490.1"/>
    <property type="molecule type" value="Genomic_DNA"/>
</dbReference>
<evidence type="ECO:0000256" key="9">
    <source>
        <dbReference type="ARBA" id="ARBA00023315"/>
    </source>
</evidence>
<evidence type="ECO:0000256" key="6">
    <source>
        <dbReference type="ARBA" id="ARBA00023098"/>
    </source>
</evidence>
<feature type="domain" description="Beta-ketoacyl-[acyl-carrier-protein] synthase III C-terminal" evidence="12">
    <location>
        <begin position="250"/>
        <end position="338"/>
    </location>
</feature>
<comment type="function">
    <text evidence="10">Catalyzes the condensation reaction of fatty acid synthesis by the addition to an acyl acceptor of two carbons from malonyl-ACP. Catalyzes the first condensation reaction which initiates fatty acid synthesis and may therefore play a role in governing the total rate of fatty acid production. Possesses both acetoacetyl-ACP synthase and acetyl transacylase activities. Its substrate specificity determines the biosynthesis of branched-chain and/or straight-chain of fatty acids.</text>
</comment>
<dbReference type="SUPFAM" id="SSF53901">
    <property type="entry name" value="Thiolase-like"/>
    <property type="match status" value="1"/>
</dbReference>
<comment type="subcellular location">
    <subcellularLocation>
        <location evidence="10">Cytoplasm</location>
    </subcellularLocation>
</comment>
<keyword evidence="5 10" id="KW-0276">Fatty acid metabolism</keyword>
<dbReference type="NCBIfam" id="TIGR00747">
    <property type="entry name" value="fabH"/>
    <property type="match status" value="1"/>
</dbReference>
<dbReference type="HAMAP" id="MF_01815">
    <property type="entry name" value="FabH"/>
    <property type="match status" value="1"/>
</dbReference>
<comment type="pathway">
    <text evidence="10">Lipid metabolism; fatty acid biosynthesis.</text>
</comment>
<keyword evidence="8 10" id="KW-0511">Multifunctional enzyme</keyword>
<dbReference type="EC" id="2.3.1.180" evidence="10"/>
<feature type="region of interest" description="ACP-binding" evidence="10">
    <location>
        <begin position="266"/>
        <end position="270"/>
    </location>
</feature>
<evidence type="ECO:0000256" key="2">
    <source>
        <dbReference type="ARBA" id="ARBA00022490"/>
    </source>
</evidence>
<evidence type="ECO:0000256" key="3">
    <source>
        <dbReference type="ARBA" id="ARBA00022516"/>
    </source>
</evidence>
<dbReference type="CDD" id="cd00830">
    <property type="entry name" value="KAS_III"/>
    <property type="match status" value="1"/>
</dbReference>
<evidence type="ECO:0000256" key="1">
    <source>
        <dbReference type="ARBA" id="ARBA00008642"/>
    </source>
</evidence>
<evidence type="ECO:0000313" key="14">
    <source>
        <dbReference type="EMBL" id="CAA9586490.1"/>
    </source>
</evidence>
<dbReference type="InterPro" id="IPR013751">
    <property type="entry name" value="ACP_syn_III_N"/>
</dbReference>
<dbReference type="PANTHER" id="PTHR34069:SF2">
    <property type="entry name" value="BETA-KETOACYL-[ACYL-CARRIER-PROTEIN] SYNTHASE III"/>
    <property type="match status" value="1"/>
</dbReference>
<proteinExistence type="inferred from homology"/>
<name>A0A6J4VS41_9BACT</name>
<organism evidence="14">
    <name type="scientific">uncultured Thermomicrobiales bacterium</name>
    <dbReference type="NCBI Taxonomy" id="1645740"/>
    <lineage>
        <taxon>Bacteria</taxon>
        <taxon>Pseudomonadati</taxon>
        <taxon>Thermomicrobiota</taxon>
        <taxon>Thermomicrobia</taxon>
        <taxon>Thermomicrobiales</taxon>
        <taxon>environmental samples</taxon>
    </lineage>
</organism>
<comment type="domain">
    <text evidence="10">The last Arg residue of the ACP-binding site is essential for the weak association between ACP/AcpP and FabH.</text>
</comment>
<accession>A0A6J4VS41</accession>
<dbReference type="InterPro" id="IPR004655">
    <property type="entry name" value="FabH"/>
</dbReference>
<dbReference type="NCBIfam" id="NF006829">
    <property type="entry name" value="PRK09352.1"/>
    <property type="match status" value="1"/>
</dbReference>
<dbReference type="GO" id="GO:0033818">
    <property type="term" value="F:beta-ketoacyl-acyl-carrier-protein synthase III activity"/>
    <property type="evidence" value="ECO:0007669"/>
    <property type="project" value="UniProtKB-UniRule"/>
</dbReference>
<comment type="catalytic activity">
    <reaction evidence="10">
        <text>malonyl-[ACP] + acetyl-CoA + H(+) = 3-oxobutanoyl-[ACP] + CO2 + CoA</text>
        <dbReference type="Rhea" id="RHEA:12080"/>
        <dbReference type="Rhea" id="RHEA-COMP:9623"/>
        <dbReference type="Rhea" id="RHEA-COMP:9625"/>
        <dbReference type="ChEBI" id="CHEBI:15378"/>
        <dbReference type="ChEBI" id="CHEBI:16526"/>
        <dbReference type="ChEBI" id="CHEBI:57287"/>
        <dbReference type="ChEBI" id="CHEBI:57288"/>
        <dbReference type="ChEBI" id="CHEBI:78449"/>
        <dbReference type="ChEBI" id="CHEBI:78450"/>
        <dbReference type="EC" id="2.3.1.180"/>
    </reaction>
</comment>
<feature type="active site" evidence="10">
    <location>
        <position position="139"/>
    </location>
</feature>
<keyword evidence="4 10" id="KW-0808">Transferase</keyword>
<sequence>MRLGNMRSGQSPSAGTMLSANGSTPSLRTAGIAGLGMAVPEKVVTNEPIARRLGVADGWIETRTGIRERRHAAPDATLAALAAEAAGDALAVAKIEAADLDLVLVATTSQDKLLPNAAPLVAAELGAGHVGAIDIGAACTGFVSGLALAAGQIESGRAQNVLVVGAEIMSRLVDPDDRPTAGLFGDGAGAAVVTAGGAAQLGPAVQRSDGVDGPDLIYATKQERVVHMAGQDTFRHAVRRLSESTVEAVDAADLTLDQIDVFVYHQANGRILRAVGERLSLPSERVVDCIGRYANTSAATIPIALVEADRAGMLVPGARVLLSAFGAGFTWGAMTIEWGAEDA</sequence>
<evidence type="ECO:0000259" key="12">
    <source>
        <dbReference type="Pfam" id="PF08541"/>
    </source>
</evidence>
<dbReference type="Pfam" id="PF08541">
    <property type="entry name" value="ACP_syn_III_C"/>
    <property type="match status" value="1"/>
</dbReference>
<keyword evidence="3 10" id="KW-0444">Lipid biosynthesis</keyword>
<dbReference type="PANTHER" id="PTHR34069">
    <property type="entry name" value="3-OXOACYL-[ACYL-CARRIER-PROTEIN] SYNTHASE 3"/>
    <property type="match status" value="1"/>
</dbReference>
<dbReference type="GO" id="GO:0006633">
    <property type="term" value="P:fatty acid biosynthetic process"/>
    <property type="evidence" value="ECO:0007669"/>
    <property type="project" value="UniProtKB-UniRule"/>
</dbReference>
<keyword evidence="6 10" id="KW-0443">Lipid metabolism</keyword>
<keyword evidence="9 10" id="KW-0012">Acyltransferase</keyword>
<evidence type="ECO:0000256" key="7">
    <source>
        <dbReference type="ARBA" id="ARBA00023160"/>
    </source>
</evidence>
<evidence type="ECO:0000256" key="8">
    <source>
        <dbReference type="ARBA" id="ARBA00023268"/>
    </source>
</evidence>
<feature type="domain" description="Beta-ketoacyl-[acyl-carrier-protein] synthase III N-terminal" evidence="13">
    <location>
        <begin position="133"/>
        <end position="210"/>
    </location>
</feature>
<dbReference type="Pfam" id="PF08545">
    <property type="entry name" value="ACP_syn_III"/>
    <property type="match status" value="1"/>
</dbReference>
<evidence type="ECO:0000259" key="13">
    <source>
        <dbReference type="Pfam" id="PF08545"/>
    </source>
</evidence>
<evidence type="ECO:0000256" key="4">
    <source>
        <dbReference type="ARBA" id="ARBA00022679"/>
    </source>
</evidence>
<feature type="region of interest" description="Disordered" evidence="11">
    <location>
        <begin position="1"/>
        <end position="22"/>
    </location>
</feature>
<dbReference type="GO" id="GO:0004315">
    <property type="term" value="F:3-oxoacyl-[acyl-carrier-protein] synthase activity"/>
    <property type="evidence" value="ECO:0007669"/>
    <property type="project" value="InterPro"/>
</dbReference>
<feature type="active site" evidence="10">
    <location>
        <position position="295"/>
    </location>
</feature>
<dbReference type="Gene3D" id="3.40.47.10">
    <property type="match status" value="1"/>
</dbReference>
<evidence type="ECO:0000256" key="5">
    <source>
        <dbReference type="ARBA" id="ARBA00022832"/>
    </source>
</evidence>
<feature type="compositionally biased region" description="Polar residues" evidence="11">
    <location>
        <begin position="7"/>
        <end position="22"/>
    </location>
</feature>
<keyword evidence="7 10" id="KW-0275">Fatty acid biosynthesis</keyword>
<dbReference type="InterPro" id="IPR016039">
    <property type="entry name" value="Thiolase-like"/>
</dbReference>
<comment type="subunit">
    <text evidence="10">Homodimer.</text>
</comment>
<reference evidence="14" key="1">
    <citation type="submission" date="2020-02" db="EMBL/GenBank/DDBJ databases">
        <authorList>
            <person name="Meier V. D."/>
        </authorList>
    </citation>
    <scope>NUCLEOTIDE SEQUENCE</scope>
    <source>
        <strain evidence="14">AVDCRST_MAG88</strain>
    </source>
</reference>
<protein>
    <recommendedName>
        <fullName evidence="10">Beta-ketoacyl-[acyl-carrier-protein] synthase III</fullName>
        <shortName evidence="10">Beta-ketoacyl-ACP synthase III</shortName>
        <shortName evidence="10">KAS III</shortName>
        <ecNumber evidence="10">2.3.1.180</ecNumber>
    </recommendedName>
    <alternativeName>
        <fullName evidence="10">3-oxoacyl-[acyl-carrier-protein] synthase 3</fullName>
    </alternativeName>
    <alternativeName>
        <fullName evidence="10">3-oxoacyl-[acyl-carrier-protein] synthase III</fullName>
    </alternativeName>
</protein>
<evidence type="ECO:0000256" key="10">
    <source>
        <dbReference type="HAMAP-Rule" id="MF_01815"/>
    </source>
</evidence>
<dbReference type="GO" id="GO:0005737">
    <property type="term" value="C:cytoplasm"/>
    <property type="evidence" value="ECO:0007669"/>
    <property type="project" value="UniProtKB-SubCell"/>
</dbReference>
<dbReference type="UniPathway" id="UPA00094"/>